<evidence type="ECO:0000313" key="2">
    <source>
        <dbReference type="EMBL" id="GLB39307.1"/>
    </source>
</evidence>
<dbReference type="AlphaFoldDB" id="A0A9P3PMX2"/>
<dbReference type="EMBL" id="BRPK01000006">
    <property type="protein sequence ID" value="GLB39307.1"/>
    <property type="molecule type" value="Genomic_DNA"/>
</dbReference>
<accession>A0A9P3PMX2</accession>
<feature type="region of interest" description="Disordered" evidence="1">
    <location>
        <begin position="1"/>
        <end position="44"/>
    </location>
</feature>
<evidence type="ECO:0000313" key="3">
    <source>
        <dbReference type="Proteomes" id="UP001063166"/>
    </source>
</evidence>
<feature type="compositionally biased region" description="Polar residues" evidence="1">
    <location>
        <begin position="1"/>
        <end position="16"/>
    </location>
</feature>
<gene>
    <name evidence="2" type="ORF">LshimejAT787_0604690</name>
</gene>
<proteinExistence type="predicted"/>
<organism evidence="2 3">
    <name type="scientific">Lyophyllum shimeji</name>
    <name type="common">Hon-shimeji</name>
    <name type="synonym">Tricholoma shimeji</name>
    <dbReference type="NCBI Taxonomy" id="47721"/>
    <lineage>
        <taxon>Eukaryota</taxon>
        <taxon>Fungi</taxon>
        <taxon>Dikarya</taxon>
        <taxon>Basidiomycota</taxon>
        <taxon>Agaricomycotina</taxon>
        <taxon>Agaricomycetes</taxon>
        <taxon>Agaricomycetidae</taxon>
        <taxon>Agaricales</taxon>
        <taxon>Tricholomatineae</taxon>
        <taxon>Lyophyllaceae</taxon>
        <taxon>Lyophyllum</taxon>
    </lineage>
</organism>
<evidence type="ECO:0000256" key="1">
    <source>
        <dbReference type="SAM" id="MobiDB-lite"/>
    </source>
</evidence>
<dbReference type="Proteomes" id="UP001063166">
    <property type="component" value="Unassembled WGS sequence"/>
</dbReference>
<protein>
    <submittedName>
        <fullName evidence="2">Uncharacterized protein</fullName>
    </submittedName>
</protein>
<feature type="region of interest" description="Disordered" evidence="1">
    <location>
        <begin position="179"/>
        <end position="218"/>
    </location>
</feature>
<comment type="caution">
    <text evidence="2">The sequence shown here is derived from an EMBL/GenBank/DDBJ whole genome shotgun (WGS) entry which is preliminary data.</text>
</comment>
<reference evidence="2" key="1">
    <citation type="submission" date="2022-07" db="EMBL/GenBank/DDBJ databases">
        <title>The genome of Lyophyllum shimeji provides insight into the initial evolution of ectomycorrhizal fungal genome.</title>
        <authorList>
            <person name="Kobayashi Y."/>
            <person name="Shibata T."/>
            <person name="Hirakawa H."/>
            <person name="Shigenobu S."/>
            <person name="Nishiyama T."/>
            <person name="Yamada A."/>
            <person name="Hasebe M."/>
            <person name="Kawaguchi M."/>
        </authorList>
    </citation>
    <scope>NUCLEOTIDE SEQUENCE</scope>
    <source>
        <strain evidence="2">AT787</strain>
    </source>
</reference>
<name>A0A9P3PMX2_LYOSH</name>
<sequence>MVMTRRCTSACESSTACVEDDEEEEQRKEGEWEGEGEDARDENMANAWFPGHPGLSSREAEFQYNNHIYSTTKYTPFMLDTGRNPCMGFEPWPLNSTNETANEFFERMKLVQEEVKAALAKAKDDMARYYDQCCIPAPEYKPGDCMYLDASNIETMRPSNCYLGPYTVERQVGRIQAPSTTLYEPPPPHVQRHQAPPCSPSSRLLPLQTPDSDIRTRT</sequence>
<keyword evidence="3" id="KW-1185">Reference proteome</keyword>
<dbReference type="OrthoDB" id="2273864at2759"/>